<name>A0A9D4CZ01_DREPO</name>
<evidence type="ECO:0000313" key="2">
    <source>
        <dbReference type="Proteomes" id="UP000828390"/>
    </source>
</evidence>
<organism evidence="1 2">
    <name type="scientific">Dreissena polymorpha</name>
    <name type="common">Zebra mussel</name>
    <name type="synonym">Mytilus polymorpha</name>
    <dbReference type="NCBI Taxonomy" id="45954"/>
    <lineage>
        <taxon>Eukaryota</taxon>
        <taxon>Metazoa</taxon>
        <taxon>Spiralia</taxon>
        <taxon>Lophotrochozoa</taxon>
        <taxon>Mollusca</taxon>
        <taxon>Bivalvia</taxon>
        <taxon>Autobranchia</taxon>
        <taxon>Heteroconchia</taxon>
        <taxon>Euheterodonta</taxon>
        <taxon>Imparidentia</taxon>
        <taxon>Neoheterodontei</taxon>
        <taxon>Myida</taxon>
        <taxon>Dreissenoidea</taxon>
        <taxon>Dreissenidae</taxon>
        <taxon>Dreissena</taxon>
    </lineage>
</organism>
<accession>A0A9D4CZ01</accession>
<dbReference type="EMBL" id="JAIWYP010000011">
    <property type="protein sequence ID" value="KAH3734796.1"/>
    <property type="molecule type" value="Genomic_DNA"/>
</dbReference>
<dbReference type="Proteomes" id="UP000828390">
    <property type="component" value="Unassembled WGS sequence"/>
</dbReference>
<comment type="caution">
    <text evidence="1">The sequence shown here is derived from an EMBL/GenBank/DDBJ whole genome shotgun (WGS) entry which is preliminary data.</text>
</comment>
<sequence>MPVCMKEVVKEATKFVSACYGKHDTEEMTITRQTLWAARVGKSGKAMPLLASLPPTTEAFYENVKRAHIQACICKHS</sequence>
<evidence type="ECO:0000313" key="1">
    <source>
        <dbReference type="EMBL" id="KAH3734796.1"/>
    </source>
</evidence>
<reference evidence="1" key="1">
    <citation type="journal article" date="2019" name="bioRxiv">
        <title>The Genome of the Zebra Mussel, Dreissena polymorpha: A Resource for Invasive Species Research.</title>
        <authorList>
            <person name="McCartney M.A."/>
            <person name="Auch B."/>
            <person name="Kono T."/>
            <person name="Mallez S."/>
            <person name="Zhang Y."/>
            <person name="Obille A."/>
            <person name="Becker A."/>
            <person name="Abrahante J.E."/>
            <person name="Garbe J."/>
            <person name="Badalamenti J.P."/>
            <person name="Herman A."/>
            <person name="Mangelson H."/>
            <person name="Liachko I."/>
            <person name="Sullivan S."/>
            <person name="Sone E.D."/>
            <person name="Koren S."/>
            <person name="Silverstein K.A.T."/>
            <person name="Beckman K.B."/>
            <person name="Gohl D.M."/>
        </authorList>
    </citation>
    <scope>NUCLEOTIDE SEQUENCE</scope>
    <source>
        <strain evidence="1">Duluth1</strain>
        <tissue evidence="1">Whole animal</tissue>
    </source>
</reference>
<proteinExistence type="predicted"/>
<gene>
    <name evidence="1" type="ORF">DPMN_041244</name>
</gene>
<reference evidence="1" key="2">
    <citation type="submission" date="2020-11" db="EMBL/GenBank/DDBJ databases">
        <authorList>
            <person name="McCartney M.A."/>
            <person name="Auch B."/>
            <person name="Kono T."/>
            <person name="Mallez S."/>
            <person name="Becker A."/>
            <person name="Gohl D.M."/>
            <person name="Silverstein K.A.T."/>
            <person name="Koren S."/>
            <person name="Bechman K.B."/>
            <person name="Herman A."/>
            <person name="Abrahante J.E."/>
            <person name="Garbe J."/>
        </authorList>
    </citation>
    <scope>NUCLEOTIDE SEQUENCE</scope>
    <source>
        <strain evidence="1">Duluth1</strain>
        <tissue evidence="1">Whole animal</tissue>
    </source>
</reference>
<keyword evidence="2" id="KW-1185">Reference proteome</keyword>
<protein>
    <submittedName>
        <fullName evidence="1">Uncharacterized protein</fullName>
    </submittedName>
</protein>
<dbReference type="AlphaFoldDB" id="A0A9D4CZ01"/>